<dbReference type="Gene3D" id="2.60.120.260">
    <property type="entry name" value="Galactose-binding domain-like"/>
    <property type="match status" value="1"/>
</dbReference>
<proteinExistence type="predicted"/>
<protein>
    <submittedName>
        <fullName evidence="3">Cocaine esterase</fullName>
        <ecNumber evidence="3">3.1.1.84</ecNumber>
    </submittedName>
</protein>
<dbReference type="InterPro" id="IPR013736">
    <property type="entry name" value="Xaa-Pro_dipept_C"/>
</dbReference>
<dbReference type="InterPro" id="IPR000383">
    <property type="entry name" value="Xaa-Pro-like_dom"/>
</dbReference>
<evidence type="ECO:0000259" key="2">
    <source>
        <dbReference type="SMART" id="SM00939"/>
    </source>
</evidence>
<keyword evidence="4" id="KW-1185">Reference proteome</keyword>
<dbReference type="Pfam" id="PF08530">
    <property type="entry name" value="PepX_C"/>
    <property type="match status" value="1"/>
</dbReference>
<gene>
    <name evidence="3" type="primary">cocE_2</name>
    <name evidence="3" type="ORF">A3Q41_01075</name>
</gene>
<keyword evidence="1 3" id="KW-0378">Hydrolase</keyword>
<dbReference type="EC" id="3.1.1.84" evidence="3"/>
<accession>A0A143QHH2</accession>
<sequence>MTNSPRSQHNLRVSNGDGTCCVADVYLPEPGCFPATAVITRTMYGRSRHRSEGLGWARNGFAYIVADVRGRYDSDGTFTPYHSERDDGAALVDFVCGQPWSNGGVVAYGGSYSAYTAWAMAVERPIAVRAVVSLCPSMELARTKFDPSGILRLYEHLGWWLQHGDARVSRTDMPGNALPDLESYLALPVKQLPDTAGVHLPTWGGVLDRGPDHLDDQRITDNELAELTVPSFHVGGWYDLVTETSIAHFDLVGSNVEPRPARRLMIGPWTHELFVDPSGRHGPVASIEWGKICVQWLHSVLGHRAAESKSASVSIFHRGVDTWIDNETREEPESSILLYAHDRRRLETAPQSGSAALSFEYNPADPYPTIPTHHDRSAVVRSDFVDFTTGPLAADLHIDGIPEAHLTASTTAPEADWIVRLLHRSARGSLHQIGYGVAVTGASADAVRVPLSRTAVHLERGSELILHITGSDFPALTRNLNSGNRYTGTTIEKATQTVHVGAARTLVRLPIRQEKQ</sequence>
<dbReference type="PATRIC" id="fig|1653479.3.peg.1093"/>
<dbReference type="AlphaFoldDB" id="A0A143QHH2"/>
<dbReference type="RefSeq" id="WP_053068647.1">
    <property type="nucleotide sequence ID" value="NZ_CP015220.1"/>
</dbReference>
<name>A0A143QHH2_RHOFA</name>
<evidence type="ECO:0000313" key="3">
    <source>
        <dbReference type="EMBL" id="AMY22389.1"/>
    </source>
</evidence>
<dbReference type="SUPFAM" id="SSF53474">
    <property type="entry name" value="alpha/beta-Hydrolases"/>
    <property type="match status" value="1"/>
</dbReference>
<dbReference type="OrthoDB" id="5240615at2"/>
<feature type="domain" description="Xaa-Pro dipeptidyl-peptidase C-terminal" evidence="2">
    <location>
        <begin position="294"/>
        <end position="509"/>
    </location>
</feature>
<dbReference type="Gene3D" id="3.40.50.1820">
    <property type="entry name" value="alpha/beta hydrolase"/>
    <property type="match status" value="1"/>
</dbReference>
<dbReference type="GO" id="GO:0008239">
    <property type="term" value="F:dipeptidyl-peptidase activity"/>
    <property type="evidence" value="ECO:0007669"/>
    <property type="project" value="InterPro"/>
</dbReference>
<dbReference type="EMBL" id="CP015220">
    <property type="protein sequence ID" value="AMY22389.1"/>
    <property type="molecule type" value="Genomic_DNA"/>
</dbReference>
<reference evidence="3 4" key="1">
    <citation type="journal article" date="2016" name="Genome Announc.">
        <title>Complete Genome and Plasmid Sequences for Rhodococcus fascians D188 and Draft Sequences for Rhodococcus Isolates PBTS 1 and PBTS 2.</title>
        <authorList>
            <person name="Stamler R.A."/>
            <person name="Vereecke D."/>
            <person name="Zhang Y."/>
            <person name="Schilkey F."/>
            <person name="Devitt N."/>
            <person name="Randall J.J."/>
        </authorList>
    </citation>
    <scope>NUCLEOTIDE SEQUENCE [LARGE SCALE GENOMIC DNA]</scope>
    <source>
        <strain evidence="3 4">PBTS2</strain>
    </source>
</reference>
<dbReference type="Pfam" id="PF02129">
    <property type="entry name" value="Peptidase_S15"/>
    <property type="match status" value="1"/>
</dbReference>
<evidence type="ECO:0000256" key="1">
    <source>
        <dbReference type="ARBA" id="ARBA00022801"/>
    </source>
</evidence>
<dbReference type="KEGG" id="rhs:A3Q41_01075"/>
<dbReference type="Gene3D" id="1.10.3020.10">
    <property type="entry name" value="alpha-amino acid ester hydrolase ( Helical cap domain)"/>
    <property type="match status" value="1"/>
</dbReference>
<organism evidence="3 4">
    <name type="scientific">Rhodococcoides fascians</name>
    <name type="common">Rhodococcus fascians</name>
    <dbReference type="NCBI Taxonomy" id="1828"/>
    <lineage>
        <taxon>Bacteria</taxon>
        <taxon>Bacillati</taxon>
        <taxon>Actinomycetota</taxon>
        <taxon>Actinomycetes</taxon>
        <taxon>Mycobacteriales</taxon>
        <taxon>Nocardiaceae</taxon>
        <taxon>Rhodococcoides</taxon>
    </lineage>
</organism>
<dbReference type="Proteomes" id="UP000076038">
    <property type="component" value="Chromosome"/>
</dbReference>
<dbReference type="InterPro" id="IPR005674">
    <property type="entry name" value="CocE/Ser_esterase"/>
</dbReference>
<reference evidence="4" key="2">
    <citation type="submission" date="2016-04" db="EMBL/GenBank/DDBJ databases">
        <title>Complete Genome and Plasmid Sequences for Rhodococcus fascians D188 and Draft Sequences for Rhodococcus spp. Isolates PBTS 1 and PBTS 2.</title>
        <authorList>
            <person name="Stamer R."/>
            <person name="Vereecke D."/>
            <person name="Zhang Y."/>
            <person name="Schilkey F."/>
            <person name="Devitt N."/>
            <person name="Randall J."/>
        </authorList>
    </citation>
    <scope>NUCLEOTIDE SEQUENCE [LARGE SCALE GENOMIC DNA]</scope>
    <source>
        <strain evidence="4">PBTS2</strain>
    </source>
</reference>
<dbReference type="InterPro" id="IPR008979">
    <property type="entry name" value="Galactose-bd-like_sf"/>
</dbReference>
<dbReference type="NCBIfam" id="TIGR00976">
    <property type="entry name" value="CocE_NonD"/>
    <property type="match status" value="1"/>
</dbReference>
<dbReference type="SUPFAM" id="SSF49785">
    <property type="entry name" value="Galactose-binding domain-like"/>
    <property type="match status" value="1"/>
</dbReference>
<dbReference type="SMART" id="SM00939">
    <property type="entry name" value="PepX_C"/>
    <property type="match status" value="1"/>
</dbReference>
<dbReference type="InterPro" id="IPR029058">
    <property type="entry name" value="AB_hydrolase_fold"/>
</dbReference>
<evidence type="ECO:0000313" key="4">
    <source>
        <dbReference type="Proteomes" id="UP000076038"/>
    </source>
</evidence>